<dbReference type="HOGENOM" id="CLU_2246413_0_0_5"/>
<name>D5QJ96_NOVHA</name>
<protein>
    <submittedName>
        <fullName evidence="1">Uncharacterized protein</fullName>
    </submittedName>
</protein>
<evidence type="ECO:0000313" key="1">
    <source>
        <dbReference type="EMBL" id="EFG82918.1"/>
    </source>
</evidence>
<evidence type="ECO:0000313" key="2">
    <source>
        <dbReference type="Proteomes" id="UP000006468"/>
    </source>
</evidence>
<accession>D5QJ96</accession>
<comment type="caution">
    <text evidence="1">The sequence shown here is derived from an EMBL/GenBank/DDBJ whole genome shotgun (WGS) entry which is preliminary data.</text>
</comment>
<organism evidence="1 2">
    <name type="scientific">Novacetimonas hansenii ATCC 23769</name>
    <dbReference type="NCBI Taxonomy" id="714995"/>
    <lineage>
        <taxon>Bacteria</taxon>
        <taxon>Pseudomonadati</taxon>
        <taxon>Pseudomonadota</taxon>
        <taxon>Alphaproteobacteria</taxon>
        <taxon>Acetobacterales</taxon>
        <taxon>Acetobacteraceae</taxon>
        <taxon>Novacetimonas</taxon>
    </lineage>
</organism>
<dbReference type="EMBL" id="ADTV01000067">
    <property type="protein sequence ID" value="EFG82918.1"/>
    <property type="molecule type" value="Genomic_DNA"/>
</dbReference>
<reference evidence="1 2" key="1">
    <citation type="journal article" date="2010" name="J. Bacteriol.">
        <title>Genome sequence of a cellulose-producing bacterium, Gluconacetobacter hansenii ATCC 23769.</title>
        <authorList>
            <person name="Iyer P.R."/>
            <person name="Geib S.M."/>
            <person name="Catchmark J."/>
            <person name="Kao T.H."/>
            <person name="Tien M."/>
        </authorList>
    </citation>
    <scope>NUCLEOTIDE SEQUENCE [LARGE SCALE GENOMIC DNA]</scope>
    <source>
        <strain evidence="1 2">ATCC 23769</strain>
    </source>
</reference>
<gene>
    <name evidence="1" type="ORF">GXY_16147</name>
</gene>
<dbReference type="Proteomes" id="UP000006468">
    <property type="component" value="Chromosome"/>
</dbReference>
<dbReference type="AlphaFoldDB" id="D5QJ96"/>
<sequence>MGASHIELSLLNFAGPAYGPAYFFQKPTGTCRITQALSKVHNVLEARARDFRCFITGSFQTSPSSCPQQARWQQVRKTRHEGIHDGLFRHLVNSIGGDAVTCVA</sequence>
<proteinExistence type="predicted"/>